<gene>
    <name evidence="2" type="ORF">GUJ93_ZPchr0012g21225</name>
</gene>
<dbReference type="Proteomes" id="UP000729402">
    <property type="component" value="Unassembled WGS sequence"/>
</dbReference>
<evidence type="ECO:0000256" key="1">
    <source>
        <dbReference type="SAM" id="MobiDB-lite"/>
    </source>
</evidence>
<feature type="region of interest" description="Disordered" evidence="1">
    <location>
        <begin position="99"/>
        <end position="175"/>
    </location>
</feature>
<proteinExistence type="predicted"/>
<accession>A0A8J6BRI2</accession>
<feature type="region of interest" description="Disordered" evidence="1">
    <location>
        <begin position="43"/>
        <end position="87"/>
    </location>
</feature>
<sequence length="191" mass="19652">MAQLVQAAFSFCSWLRLAHSRLAFYSWQRRRVDPSWEGHGGAEEALGVRGATSSEAAAVDPTWEGREGRRRLRSEGGGGSGVGAWRGGGLVGSEGAAACEETTVDPAEGRRGQRIRQRGAAATAVDPAEGAAAAADPTEGPAVVDPAEGGVGRSGGVSSSGVGRTRGRDGQSASLVRFSKYLGTKGLNIRD</sequence>
<organism evidence="2 3">
    <name type="scientific">Zizania palustris</name>
    <name type="common">Northern wild rice</name>
    <dbReference type="NCBI Taxonomy" id="103762"/>
    <lineage>
        <taxon>Eukaryota</taxon>
        <taxon>Viridiplantae</taxon>
        <taxon>Streptophyta</taxon>
        <taxon>Embryophyta</taxon>
        <taxon>Tracheophyta</taxon>
        <taxon>Spermatophyta</taxon>
        <taxon>Magnoliopsida</taxon>
        <taxon>Liliopsida</taxon>
        <taxon>Poales</taxon>
        <taxon>Poaceae</taxon>
        <taxon>BOP clade</taxon>
        <taxon>Oryzoideae</taxon>
        <taxon>Oryzeae</taxon>
        <taxon>Zizaniinae</taxon>
        <taxon>Zizania</taxon>
    </lineage>
</organism>
<comment type="caution">
    <text evidence="2">The sequence shown here is derived from an EMBL/GenBank/DDBJ whole genome shotgun (WGS) entry which is preliminary data.</text>
</comment>
<reference evidence="2" key="1">
    <citation type="journal article" date="2021" name="bioRxiv">
        <title>Whole Genome Assembly and Annotation of Northern Wild Rice, Zizania palustris L., Supports a Whole Genome Duplication in the Zizania Genus.</title>
        <authorList>
            <person name="Haas M."/>
            <person name="Kono T."/>
            <person name="Macchietto M."/>
            <person name="Millas R."/>
            <person name="McGilp L."/>
            <person name="Shao M."/>
            <person name="Duquette J."/>
            <person name="Hirsch C.N."/>
            <person name="Kimball J."/>
        </authorList>
    </citation>
    <scope>NUCLEOTIDE SEQUENCE</scope>
    <source>
        <tissue evidence="2">Fresh leaf tissue</tissue>
    </source>
</reference>
<protein>
    <submittedName>
        <fullName evidence="2">Uncharacterized protein</fullName>
    </submittedName>
</protein>
<keyword evidence="3" id="KW-1185">Reference proteome</keyword>
<dbReference type="EMBL" id="JAAALK010000080">
    <property type="protein sequence ID" value="KAG8093104.1"/>
    <property type="molecule type" value="Genomic_DNA"/>
</dbReference>
<feature type="compositionally biased region" description="Gly residues" evidence="1">
    <location>
        <begin position="75"/>
        <end position="87"/>
    </location>
</feature>
<evidence type="ECO:0000313" key="3">
    <source>
        <dbReference type="Proteomes" id="UP000729402"/>
    </source>
</evidence>
<reference evidence="2" key="2">
    <citation type="submission" date="2021-02" db="EMBL/GenBank/DDBJ databases">
        <authorList>
            <person name="Kimball J.A."/>
            <person name="Haas M.W."/>
            <person name="Macchietto M."/>
            <person name="Kono T."/>
            <person name="Duquette J."/>
            <person name="Shao M."/>
        </authorList>
    </citation>
    <scope>NUCLEOTIDE SEQUENCE</scope>
    <source>
        <tissue evidence="2">Fresh leaf tissue</tissue>
    </source>
</reference>
<feature type="compositionally biased region" description="Low complexity" evidence="1">
    <location>
        <begin position="118"/>
        <end position="143"/>
    </location>
</feature>
<dbReference type="AlphaFoldDB" id="A0A8J6BRI2"/>
<evidence type="ECO:0000313" key="2">
    <source>
        <dbReference type="EMBL" id="KAG8093104.1"/>
    </source>
</evidence>
<name>A0A8J6BRI2_ZIZPA</name>